<dbReference type="EMBL" id="JAOQAZ010000011">
    <property type="protein sequence ID" value="KAJ4263072.1"/>
    <property type="molecule type" value="Genomic_DNA"/>
</dbReference>
<evidence type="ECO:0000313" key="2">
    <source>
        <dbReference type="EMBL" id="KAJ4263072.1"/>
    </source>
</evidence>
<gene>
    <name evidence="2" type="ORF">NW762_006689</name>
</gene>
<organism evidence="2 3">
    <name type="scientific">Fusarium torreyae</name>
    <dbReference type="NCBI Taxonomy" id="1237075"/>
    <lineage>
        <taxon>Eukaryota</taxon>
        <taxon>Fungi</taxon>
        <taxon>Dikarya</taxon>
        <taxon>Ascomycota</taxon>
        <taxon>Pezizomycotina</taxon>
        <taxon>Sordariomycetes</taxon>
        <taxon>Hypocreomycetidae</taxon>
        <taxon>Hypocreales</taxon>
        <taxon>Nectriaceae</taxon>
        <taxon>Fusarium</taxon>
    </lineage>
</organism>
<accession>A0A9W8S2X0</accession>
<keyword evidence="3" id="KW-1185">Reference proteome</keyword>
<evidence type="ECO:0000313" key="3">
    <source>
        <dbReference type="Proteomes" id="UP001152049"/>
    </source>
</evidence>
<protein>
    <submittedName>
        <fullName evidence="2">Uncharacterized protein</fullName>
    </submittedName>
</protein>
<comment type="caution">
    <text evidence="2">The sequence shown here is derived from an EMBL/GenBank/DDBJ whole genome shotgun (WGS) entry which is preliminary data.</text>
</comment>
<evidence type="ECO:0000256" key="1">
    <source>
        <dbReference type="SAM" id="MobiDB-lite"/>
    </source>
</evidence>
<proteinExistence type="predicted"/>
<reference evidence="2" key="1">
    <citation type="submission" date="2022-09" db="EMBL/GenBank/DDBJ databases">
        <title>Fusarium specimens isolated from Avocado Roots.</title>
        <authorList>
            <person name="Stajich J."/>
            <person name="Roper C."/>
            <person name="Heimlech-Rivalta G."/>
        </authorList>
    </citation>
    <scope>NUCLEOTIDE SEQUENCE</scope>
    <source>
        <strain evidence="2">CF00136</strain>
    </source>
</reference>
<feature type="region of interest" description="Disordered" evidence="1">
    <location>
        <begin position="131"/>
        <end position="156"/>
    </location>
</feature>
<dbReference type="OrthoDB" id="5091635at2759"/>
<name>A0A9W8S2X0_9HYPO</name>
<dbReference type="Proteomes" id="UP001152049">
    <property type="component" value="Unassembled WGS sequence"/>
</dbReference>
<dbReference type="AlphaFoldDB" id="A0A9W8S2X0"/>
<sequence>MTREMAMRQAGDLEQKLGHRDCDQASLLPGMTQWLSSPVIKVLSEDMKNRVFMWCQQYSQGWLDEIRAAQDDLLEYRYTTSVEEPSSLTYTANALQKEISDKLDAFKSELMKAQQDNLSAALAQMQCLQVHDQTSSTESSNKRRRTNTQGSPSDEIQEKLLKVDEALCLLVHERSEVLKHFRIIATNIDPNFTQKRSNSDKNHYTGRRLKELRDHQSRSLGLSTAELKMLRGILASSEEDNPMLDGLGYFFQELLPQDQYNELEREAVLPGYGEV</sequence>